<evidence type="ECO:0000259" key="2">
    <source>
        <dbReference type="Pfam" id="PF00534"/>
    </source>
</evidence>
<dbReference type="EMBL" id="VULT01000005">
    <property type="protein sequence ID" value="MSS16944.1"/>
    <property type="molecule type" value="Genomic_DNA"/>
</dbReference>
<dbReference type="PANTHER" id="PTHR46401:SF2">
    <property type="entry name" value="GLYCOSYLTRANSFERASE WBBK-RELATED"/>
    <property type="match status" value="1"/>
</dbReference>
<dbReference type="Pfam" id="PF00534">
    <property type="entry name" value="Glycos_transf_1"/>
    <property type="match status" value="1"/>
</dbReference>
<name>A0A6L5XDL0_9BACT</name>
<reference evidence="4 5" key="1">
    <citation type="submission" date="2019-08" db="EMBL/GenBank/DDBJ databases">
        <title>In-depth cultivation of the pig gut microbiome towards novel bacterial diversity and tailored functional studies.</title>
        <authorList>
            <person name="Wylensek D."/>
            <person name="Hitch T.C.A."/>
            <person name="Clavel T."/>
        </authorList>
    </citation>
    <scope>NUCLEOTIDE SEQUENCE [LARGE SCALE GENOMIC DNA]</scope>
    <source>
        <strain evidence="4 5">Oil-RF-744-WCA-WT-10</strain>
    </source>
</reference>
<keyword evidence="5" id="KW-1185">Reference proteome</keyword>
<dbReference type="Proteomes" id="UP000483362">
    <property type="component" value="Unassembled WGS sequence"/>
</dbReference>
<dbReference type="GO" id="GO:0016757">
    <property type="term" value="F:glycosyltransferase activity"/>
    <property type="evidence" value="ECO:0007669"/>
    <property type="project" value="InterPro"/>
</dbReference>
<dbReference type="InterPro" id="IPR028098">
    <property type="entry name" value="Glyco_trans_4-like_N"/>
</dbReference>
<dbReference type="RefSeq" id="WP_154327648.1">
    <property type="nucleotide sequence ID" value="NZ_CP045696.1"/>
</dbReference>
<evidence type="ECO:0000256" key="1">
    <source>
        <dbReference type="ARBA" id="ARBA00022679"/>
    </source>
</evidence>
<evidence type="ECO:0000313" key="5">
    <source>
        <dbReference type="Proteomes" id="UP000483362"/>
    </source>
</evidence>
<feature type="domain" description="Glycosyl transferase family 1" evidence="2">
    <location>
        <begin position="183"/>
        <end position="337"/>
    </location>
</feature>
<dbReference type="AlphaFoldDB" id="A0A6L5XDL0"/>
<proteinExistence type="predicted"/>
<accession>A0A6L5XDL0</accession>
<dbReference type="CDD" id="cd03809">
    <property type="entry name" value="GT4_MtfB-like"/>
    <property type="match status" value="1"/>
</dbReference>
<feature type="domain" description="Glycosyltransferase subfamily 4-like N-terminal" evidence="3">
    <location>
        <begin position="47"/>
        <end position="163"/>
    </location>
</feature>
<gene>
    <name evidence="4" type="ORF">FYJ29_04065</name>
</gene>
<dbReference type="Gene3D" id="3.40.50.2000">
    <property type="entry name" value="Glycogen Phosphorylase B"/>
    <property type="match status" value="2"/>
</dbReference>
<dbReference type="InterPro" id="IPR001296">
    <property type="entry name" value="Glyco_trans_1"/>
</dbReference>
<dbReference type="Pfam" id="PF13439">
    <property type="entry name" value="Glyco_transf_4"/>
    <property type="match status" value="1"/>
</dbReference>
<sequence length="362" mass="39220">MNIGYDASCVLHDRTSRGNAQRMIVEALAHCHPHHRYMLYTPCLPQETRHLRLLLNAPCVHIKTPHGLTLLKNRWRTGSGILHACHRHYVKVFHGIDGVLPRGIEKSGMRSVVTVAELDQDTAQACRVADCIVACSESVKRELERTCGVEPGKVRVVHPGCEPAYTVAVTSSEIERVTGLYDLPPRYVLSIGALDERHNLELTVRALAQVPSADLHIVIVGHSTPYYKKVKTLAAECGVEKRLYRLPQVHASDLPAIYHQAVATVCPSRHDALGISLIESLSCGTPVIGATGSGMEEAGGPGGLYVDAHSPAQLAQAIAAIAGDAGRRQAMAVAGAKHIEQFAMQPVADAMMTIYQELEAKP</sequence>
<keyword evidence="1 4" id="KW-0808">Transferase</keyword>
<dbReference type="SUPFAM" id="SSF53756">
    <property type="entry name" value="UDP-Glycosyltransferase/glycogen phosphorylase"/>
    <property type="match status" value="1"/>
</dbReference>
<dbReference type="PANTHER" id="PTHR46401">
    <property type="entry name" value="GLYCOSYLTRANSFERASE WBBK-RELATED"/>
    <property type="match status" value="1"/>
</dbReference>
<evidence type="ECO:0000313" key="4">
    <source>
        <dbReference type="EMBL" id="MSS16944.1"/>
    </source>
</evidence>
<organism evidence="4 5">
    <name type="scientific">Sodaliphilus pleomorphus</name>
    <dbReference type="NCBI Taxonomy" id="2606626"/>
    <lineage>
        <taxon>Bacteria</taxon>
        <taxon>Pseudomonadati</taxon>
        <taxon>Bacteroidota</taxon>
        <taxon>Bacteroidia</taxon>
        <taxon>Bacteroidales</taxon>
        <taxon>Muribaculaceae</taxon>
        <taxon>Sodaliphilus</taxon>
    </lineage>
</organism>
<dbReference type="GO" id="GO:0009103">
    <property type="term" value="P:lipopolysaccharide biosynthetic process"/>
    <property type="evidence" value="ECO:0007669"/>
    <property type="project" value="TreeGrafter"/>
</dbReference>
<evidence type="ECO:0000259" key="3">
    <source>
        <dbReference type="Pfam" id="PF13439"/>
    </source>
</evidence>
<protein>
    <submittedName>
        <fullName evidence="4">Glycosyltransferase family 4 protein</fullName>
    </submittedName>
</protein>
<comment type="caution">
    <text evidence="4">The sequence shown here is derived from an EMBL/GenBank/DDBJ whole genome shotgun (WGS) entry which is preliminary data.</text>
</comment>